<keyword evidence="3" id="KW-1185">Reference proteome</keyword>
<evidence type="ECO:0000256" key="1">
    <source>
        <dbReference type="SAM" id="MobiDB-lite"/>
    </source>
</evidence>
<sequence length="132" mass="15535">MIRHKKKRSLLKKRTFLESHQARSRVFKLQRMRSWVRALLQAPLHGGLQALSCQTCYKKPSKPKSGGNMNQAQYLEWFLRGWIWKYFTESQKDSQYTAFVLVEDNDGSHGTQSLKNPCRESKEHVKRNYGFG</sequence>
<name>A0A4U0X3S8_9PEZI</name>
<evidence type="ECO:0000313" key="3">
    <source>
        <dbReference type="Proteomes" id="UP000309340"/>
    </source>
</evidence>
<proteinExistence type="predicted"/>
<comment type="caution">
    <text evidence="2">The sequence shown here is derived from an EMBL/GenBank/DDBJ whole genome shotgun (WGS) entry which is preliminary data.</text>
</comment>
<organism evidence="2 3">
    <name type="scientific">Friedmanniomyces simplex</name>
    <dbReference type="NCBI Taxonomy" id="329884"/>
    <lineage>
        <taxon>Eukaryota</taxon>
        <taxon>Fungi</taxon>
        <taxon>Dikarya</taxon>
        <taxon>Ascomycota</taxon>
        <taxon>Pezizomycotina</taxon>
        <taxon>Dothideomycetes</taxon>
        <taxon>Dothideomycetidae</taxon>
        <taxon>Mycosphaerellales</taxon>
        <taxon>Teratosphaeriaceae</taxon>
        <taxon>Friedmanniomyces</taxon>
    </lineage>
</organism>
<dbReference type="AlphaFoldDB" id="A0A4U0X3S8"/>
<protein>
    <submittedName>
        <fullName evidence="2">Uncharacterized protein</fullName>
    </submittedName>
</protein>
<dbReference type="EMBL" id="NAJQ01000395">
    <property type="protein sequence ID" value="TKA70471.1"/>
    <property type="molecule type" value="Genomic_DNA"/>
</dbReference>
<reference evidence="2 3" key="1">
    <citation type="submission" date="2017-03" db="EMBL/GenBank/DDBJ databases">
        <title>Genomes of endolithic fungi from Antarctica.</title>
        <authorList>
            <person name="Coleine C."/>
            <person name="Masonjones S."/>
            <person name="Stajich J.E."/>
        </authorList>
    </citation>
    <scope>NUCLEOTIDE SEQUENCE [LARGE SCALE GENOMIC DNA]</scope>
    <source>
        <strain evidence="2 3">CCFEE 5184</strain>
    </source>
</reference>
<accession>A0A4U0X3S8</accession>
<feature type="region of interest" description="Disordered" evidence="1">
    <location>
        <begin position="109"/>
        <end position="132"/>
    </location>
</feature>
<gene>
    <name evidence="2" type="ORF">B0A55_10851</name>
</gene>
<dbReference type="Proteomes" id="UP000309340">
    <property type="component" value="Unassembled WGS sequence"/>
</dbReference>
<evidence type="ECO:0000313" key="2">
    <source>
        <dbReference type="EMBL" id="TKA70471.1"/>
    </source>
</evidence>